<proteinExistence type="predicted"/>
<protein>
    <submittedName>
        <fullName evidence="1">Uncharacterized protein</fullName>
    </submittedName>
</protein>
<gene>
    <name evidence="1" type="ORF">OIU84_010290</name>
</gene>
<organism evidence="1 2">
    <name type="scientific">Salix udensis</name>
    <dbReference type="NCBI Taxonomy" id="889485"/>
    <lineage>
        <taxon>Eukaryota</taxon>
        <taxon>Viridiplantae</taxon>
        <taxon>Streptophyta</taxon>
        <taxon>Embryophyta</taxon>
        <taxon>Tracheophyta</taxon>
        <taxon>Spermatophyta</taxon>
        <taxon>Magnoliopsida</taxon>
        <taxon>eudicotyledons</taxon>
        <taxon>Gunneridae</taxon>
        <taxon>Pentapetalae</taxon>
        <taxon>rosids</taxon>
        <taxon>fabids</taxon>
        <taxon>Malpighiales</taxon>
        <taxon>Salicaceae</taxon>
        <taxon>Saliceae</taxon>
        <taxon>Salix</taxon>
    </lineage>
</organism>
<name>A0AAD6JKE6_9ROSI</name>
<reference evidence="1 2" key="1">
    <citation type="journal article" date="2023" name="Int. J. Mol. Sci.">
        <title>De Novo Assembly and Annotation of 11 Diverse Shrub Willow (Salix) Genomes Reveals Novel Gene Organization in Sex-Linked Regions.</title>
        <authorList>
            <person name="Hyden B."/>
            <person name="Feng K."/>
            <person name="Yates T.B."/>
            <person name="Jawdy S."/>
            <person name="Cereghino C."/>
            <person name="Smart L.B."/>
            <person name="Muchero W."/>
        </authorList>
    </citation>
    <scope>NUCLEOTIDE SEQUENCE [LARGE SCALE GENOMIC DNA]</scope>
    <source>
        <tissue evidence="1">Shoot tip</tissue>
    </source>
</reference>
<accession>A0AAD6JKE6</accession>
<evidence type="ECO:0000313" key="2">
    <source>
        <dbReference type="Proteomes" id="UP001162972"/>
    </source>
</evidence>
<dbReference type="Proteomes" id="UP001162972">
    <property type="component" value="Chromosome 6"/>
</dbReference>
<dbReference type="EMBL" id="JAPFFJ010000016">
    <property type="protein sequence ID" value="KAJ6406746.1"/>
    <property type="molecule type" value="Genomic_DNA"/>
</dbReference>
<keyword evidence="2" id="KW-1185">Reference proteome</keyword>
<evidence type="ECO:0000313" key="1">
    <source>
        <dbReference type="EMBL" id="KAJ6406746.1"/>
    </source>
</evidence>
<sequence length="81" mass="8847">MGDGQSAFPNAKACDTARLAILEEASKQKSSVGNALGPLFQNDYGGGSPDGQDGTFRVFCSLLKEYRGHLINFDRFFREVK</sequence>
<comment type="caution">
    <text evidence="1">The sequence shown here is derived from an EMBL/GenBank/DDBJ whole genome shotgun (WGS) entry which is preliminary data.</text>
</comment>
<dbReference type="AlphaFoldDB" id="A0AAD6JKE6"/>